<dbReference type="UniPathway" id="UPA00148"/>
<feature type="compositionally biased region" description="Polar residues" evidence="8">
    <location>
        <begin position="266"/>
        <end position="277"/>
    </location>
</feature>
<dbReference type="NCBIfam" id="TIGR01467">
    <property type="entry name" value="cobI_cbiL"/>
    <property type="match status" value="1"/>
</dbReference>
<dbReference type="PROSITE" id="PS00839">
    <property type="entry name" value="SUMT_1"/>
    <property type="match status" value="1"/>
</dbReference>
<evidence type="ECO:0000256" key="1">
    <source>
        <dbReference type="ARBA" id="ARBA00004953"/>
    </source>
</evidence>
<comment type="pathway">
    <text evidence="1">Cofactor biosynthesis; adenosylcobalamin biosynthesis.</text>
</comment>
<name>A0A370H439_9NOCA</name>
<proteinExistence type="inferred from homology"/>
<dbReference type="InterPro" id="IPR051810">
    <property type="entry name" value="Precorrin_MeTrfase"/>
</dbReference>
<dbReference type="InterPro" id="IPR012382">
    <property type="entry name" value="CobI/CbiL"/>
</dbReference>
<organism evidence="10 11">
    <name type="scientific">Nocardia mexicana</name>
    <dbReference type="NCBI Taxonomy" id="279262"/>
    <lineage>
        <taxon>Bacteria</taxon>
        <taxon>Bacillati</taxon>
        <taxon>Actinomycetota</taxon>
        <taxon>Actinomycetes</taxon>
        <taxon>Mycobacteriales</taxon>
        <taxon>Nocardiaceae</taxon>
        <taxon>Nocardia</taxon>
    </lineage>
</organism>
<dbReference type="GO" id="GO:0030788">
    <property type="term" value="F:precorrin-2 C20-methyltransferase activity"/>
    <property type="evidence" value="ECO:0007669"/>
    <property type="project" value="InterPro"/>
</dbReference>
<evidence type="ECO:0000256" key="2">
    <source>
        <dbReference type="ARBA" id="ARBA00005879"/>
    </source>
</evidence>
<dbReference type="EMBL" id="QQAZ01000005">
    <property type="protein sequence ID" value="RDI50933.1"/>
    <property type="molecule type" value="Genomic_DNA"/>
</dbReference>
<dbReference type="GO" id="GO:0009236">
    <property type="term" value="P:cobalamin biosynthetic process"/>
    <property type="evidence" value="ECO:0007669"/>
    <property type="project" value="UniProtKB-UniPathway"/>
</dbReference>
<dbReference type="CDD" id="cd11645">
    <property type="entry name" value="Precorrin_2_C20_MT"/>
    <property type="match status" value="1"/>
</dbReference>
<dbReference type="InterPro" id="IPR035996">
    <property type="entry name" value="4pyrrol_Methylase_sf"/>
</dbReference>
<dbReference type="InterPro" id="IPR006364">
    <property type="entry name" value="CobI/CbiL/CobIJ_dom"/>
</dbReference>
<feature type="compositionally biased region" description="Basic and acidic residues" evidence="8">
    <location>
        <begin position="313"/>
        <end position="324"/>
    </location>
</feature>
<feature type="domain" description="Tetrapyrrole methylase" evidence="9">
    <location>
        <begin position="13"/>
        <end position="226"/>
    </location>
</feature>
<keyword evidence="11" id="KW-1185">Reference proteome</keyword>
<dbReference type="GO" id="GO:0032259">
    <property type="term" value="P:methylation"/>
    <property type="evidence" value="ECO:0007669"/>
    <property type="project" value="UniProtKB-KW"/>
</dbReference>
<evidence type="ECO:0000313" key="10">
    <source>
        <dbReference type="EMBL" id="RDI50933.1"/>
    </source>
</evidence>
<dbReference type="InterPro" id="IPR000878">
    <property type="entry name" value="4pyrrol_Mease"/>
</dbReference>
<evidence type="ECO:0000256" key="6">
    <source>
        <dbReference type="ARBA" id="ARBA00022691"/>
    </source>
</evidence>
<dbReference type="PANTHER" id="PTHR47036:SF1">
    <property type="entry name" value="COBALT-FACTOR III C(17)-METHYLTRANSFERASE-RELATED"/>
    <property type="match status" value="1"/>
</dbReference>
<comment type="caution">
    <text evidence="10">The sequence shown here is derived from an EMBL/GenBank/DDBJ whole genome shotgun (WGS) entry which is preliminary data.</text>
</comment>
<dbReference type="Gene3D" id="3.30.950.10">
    <property type="entry name" value="Methyltransferase, Cobalt-precorrin-4 Transmethylase, Domain 2"/>
    <property type="match status" value="2"/>
</dbReference>
<dbReference type="NCBIfam" id="NF004647">
    <property type="entry name" value="PRK05990.1"/>
    <property type="match status" value="1"/>
</dbReference>
<sequence>MIDSGAAATRRGKLWGIGLGPGDPELVTVKAARLIGAADVIAFHSARHGRSISRGIAAPYMRPGQREEHLVYPVTTETTEHPGGYQGAIDEFYERAAATLAEHLEAGRTVALLAAGDPLFYSSYMHMHRRLADRFEAEIVPGITSVSAAAAALGTPLVEGEQVLTVLPGTMPADQLARRLADTDAAAVMKLGRTYPDVRRALSDSGRLDDAYYVERASTGRQRVLRAADVDDNEVPYFAITVVPGPEPTTDIPLTRGGEDNLRAGATTSAPAHSLSESAAARTGTRTSTPVATNQVSDGPQGVPAVAPSGRQPEARTPRQDLRPPHPAATVGRAPSGPTVQSFDSAPATDDGFDHNKVATESADGETDAPQAFSGATGEVVVVGLGPGAPDWTTPEVNRALAAATDIVGYSTYIDRVPITPGQRRHASDNRVESERAAMALDLARRGGRVVVVSSGDPGVFAMAAAVVEESADPQWRDVGVRVLPGMTAASAVASRVGAPLGHDFAMISLSDRLKPWEVVAQRLAAVAAADMAVAVYNPASSQRTWQVAAMRDLMLEHRKPDTPVVLGRDVGGPTESVRVTTLADLDPAAVDMRTLLIIGASTTTAFDTPTGIRVYTSRRYATR</sequence>
<dbReference type="Pfam" id="PF00590">
    <property type="entry name" value="TP_methylase"/>
    <property type="match status" value="2"/>
</dbReference>
<dbReference type="PANTHER" id="PTHR47036">
    <property type="entry name" value="COBALT-FACTOR III C(17)-METHYLTRANSFERASE-RELATED"/>
    <property type="match status" value="1"/>
</dbReference>
<dbReference type="OrthoDB" id="9804789at2"/>
<accession>A0A370H439</accession>
<keyword evidence="3" id="KW-0169">Cobalamin biosynthesis</keyword>
<keyword evidence="4 7" id="KW-0489">Methyltransferase</keyword>
<dbReference type="SUPFAM" id="SSF53790">
    <property type="entry name" value="Tetrapyrrole methylase"/>
    <property type="match status" value="2"/>
</dbReference>
<evidence type="ECO:0000259" key="9">
    <source>
        <dbReference type="Pfam" id="PF00590"/>
    </source>
</evidence>
<keyword evidence="5 7" id="KW-0808">Transferase</keyword>
<dbReference type="RefSeq" id="WP_068020291.1">
    <property type="nucleotide sequence ID" value="NZ_QQAZ01000005.1"/>
</dbReference>
<evidence type="ECO:0000256" key="4">
    <source>
        <dbReference type="ARBA" id="ARBA00022603"/>
    </source>
</evidence>
<evidence type="ECO:0000256" key="8">
    <source>
        <dbReference type="SAM" id="MobiDB-lite"/>
    </source>
</evidence>
<dbReference type="STRING" id="1210089.GCA_001613165_03258"/>
<evidence type="ECO:0000256" key="7">
    <source>
        <dbReference type="RuleBase" id="RU003960"/>
    </source>
</evidence>
<dbReference type="Proteomes" id="UP000255355">
    <property type="component" value="Unassembled WGS sequence"/>
</dbReference>
<evidence type="ECO:0000256" key="3">
    <source>
        <dbReference type="ARBA" id="ARBA00022573"/>
    </source>
</evidence>
<dbReference type="InterPro" id="IPR014777">
    <property type="entry name" value="4pyrrole_Mease_sub1"/>
</dbReference>
<gene>
    <name evidence="10" type="ORF">DFR68_105410</name>
</gene>
<evidence type="ECO:0000256" key="5">
    <source>
        <dbReference type="ARBA" id="ARBA00022679"/>
    </source>
</evidence>
<feature type="domain" description="Tetrapyrrole methylase" evidence="9">
    <location>
        <begin position="380"/>
        <end position="586"/>
    </location>
</feature>
<dbReference type="NCBIfam" id="TIGR01466">
    <property type="entry name" value="cobJ_cbiH"/>
    <property type="match status" value="1"/>
</dbReference>
<dbReference type="InterPro" id="IPR014776">
    <property type="entry name" value="4pyrrole_Mease_sub2"/>
</dbReference>
<evidence type="ECO:0000313" key="11">
    <source>
        <dbReference type="Proteomes" id="UP000255355"/>
    </source>
</evidence>
<dbReference type="CDD" id="cd11646">
    <property type="entry name" value="Precorrin_3B_C17_MT"/>
    <property type="match status" value="1"/>
</dbReference>
<dbReference type="Gene3D" id="3.40.1010.10">
    <property type="entry name" value="Cobalt-precorrin-4 Transmethylase, Domain 1"/>
    <property type="match status" value="2"/>
</dbReference>
<protein>
    <submittedName>
        <fullName evidence="10">Precorrin-2 C20-methyltransferase/precorrin-3B C17-methyltransferase</fullName>
    </submittedName>
</protein>
<comment type="similarity">
    <text evidence="2 7">Belongs to the precorrin methyltransferase family.</text>
</comment>
<dbReference type="InterPro" id="IPR003043">
    <property type="entry name" value="Uropor_MeTrfase_CS"/>
</dbReference>
<feature type="compositionally biased region" description="Low complexity" evidence="8">
    <location>
        <begin position="278"/>
        <end position="289"/>
    </location>
</feature>
<dbReference type="PROSITE" id="PS00840">
    <property type="entry name" value="SUMT_2"/>
    <property type="match status" value="1"/>
</dbReference>
<dbReference type="AlphaFoldDB" id="A0A370H439"/>
<dbReference type="InterPro" id="IPR006363">
    <property type="entry name" value="Cbl_synth_CobJ/CibH_dom"/>
</dbReference>
<reference evidence="10 11" key="1">
    <citation type="submission" date="2018-07" db="EMBL/GenBank/DDBJ databases">
        <title>Genomic Encyclopedia of Type Strains, Phase IV (KMG-IV): sequencing the most valuable type-strain genomes for metagenomic binning, comparative biology and taxonomic classification.</title>
        <authorList>
            <person name="Goeker M."/>
        </authorList>
    </citation>
    <scope>NUCLEOTIDE SEQUENCE [LARGE SCALE GENOMIC DNA]</scope>
    <source>
        <strain evidence="10 11">DSM 44952</strain>
    </source>
</reference>
<feature type="region of interest" description="Disordered" evidence="8">
    <location>
        <begin position="242"/>
        <end position="357"/>
    </location>
</feature>
<keyword evidence="6" id="KW-0949">S-adenosyl-L-methionine</keyword>